<feature type="compositionally biased region" description="Polar residues" evidence="2">
    <location>
        <begin position="339"/>
        <end position="350"/>
    </location>
</feature>
<name>A0AAD5UB95_9FUNG</name>
<evidence type="ECO:0000313" key="3">
    <source>
        <dbReference type="EMBL" id="KAJ3253048.1"/>
    </source>
</evidence>
<evidence type="ECO:0000256" key="2">
    <source>
        <dbReference type="SAM" id="MobiDB-lite"/>
    </source>
</evidence>
<keyword evidence="4" id="KW-1185">Reference proteome</keyword>
<gene>
    <name evidence="3" type="ORF">HK103_001010</name>
</gene>
<keyword evidence="1" id="KW-0175">Coiled coil</keyword>
<feature type="region of interest" description="Disordered" evidence="2">
    <location>
        <begin position="320"/>
        <end position="350"/>
    </location>
</feature>
<reference evidence="3" key="1">
    <citation type="submission" date="2020-05" db="EMBL/GenBank/DDBJ databases">
        <title>Phylogenomic resolution of chytrid fungi.</title>
        <authorList>
            <person name="Stajich J.E."/>
            <person name="Amses K."/>
            <person name="Simmons R."/>
            <person name="Seto K."/>
            <person name="Myers J."/>
            <person name="Bonds A."/>
            <person name="Quandt C.A."/>
            <person name="Barry K."/>
            <person name="Liu P."/>
            <person name="Grigoriev I."/>
            <person name="Longcore J.E."/>
            <person name="James T.Y."/>
        </authorList>
    </citation>
    <scope>NUCLEOTIDE SEQUENCE</scope>
    <source>
        <strain evidence="3">PLAUS21</strain>
    </source>
</reference>
<proteinExistence type="predicted"/>
<dbReference type="Proteomes" id="UP001210925">
    <property type="component" value="Unassembled WGS sequence"/>
</dbReference>
<dbReference type="EMBL" id="JADGKB010000121">
    <property type="protein sequence ID" value="KAJ3253048.1"/>
    <property type="molecule type" value="Genomic_DNA"/>
</dbReference>
<organism evidence="3 4">
    <name type="scientific">Boothiomyces macroporosus</name>
    <dbReference type="NCBI Taxonomy" id="261099"/>
    <lineage>
        <taxon>Eukaryota</taxon>
        <taxon>Fungi</taxon>
        <taxon>Fungi incertae sedis</taxon>
        <taxon>Chytridiomycota</taxon>
        <taxon>Chytridiomycota incertae sedis</taxon>
        <taxon>Chytridiomycetes</taxon>
        <taxon>Rhizophydiales</taxon>
        <taxon>Terramycetaceae</taxon>
        <taxon>Boothiomyces</taxon>
    </lineage>
</organism>
<evidence type="ECO:0000313" key="4">
    <source>
        <dbReference type="Proteomes" id="UP001210925"/>
    </source>
</evidence>
<dbReference type="AlphaFoldDB" id="A0AAD5UB95"/>
<evidence type="ECO:0000256" key="1">
    <source>
        <dbReference type="SAM" id="Coils"/>
    </source>
</evidence>
<comment type="caution">
    <text evidence="3">The sequence shown here is derived from an EMBL/GenBank/DDBJ whole genome shotgun (WGS) entry which is preliminary data.</text>
</comment>
<protein>
    <submittedName>
        <fullName evidence="3">Uncharacterized protein</fullName>
    </submittedName>
</protein>
<sequence>MNTIAFGLKLWRKTKFGRRVFDSVETAAVLTDVLLEYNEIPFKTRFEDFFEGYRAKKETMEIVNKSKAKLLLEEKEQKLVATEKLLAASLQREDALHQKLKKTKKEADERAVGLAVVVSNQTSNIDRLLHKHDKIVKTCEQEYKNNMHLLHKATEQLSVMSAIAQGLRSKNIEIAAKGNTQLKNLEQKLVETVQQLSVVTAIASGLKEKNLELVENHTAQTEALENTIKVTTQKLSEVTAMAESLKIQNNDITEKSSERVKTLENTVAQTAKQLSEATGVALALYQEILEKEEGWEKLQKQYTYKITYLHQLLKDFIEDSDSATDSQPTKDKMVHQDSTETIAEQSSYDT</sequence>
<feature type="coiled-coil region" evidence="1">
    <location>
        <begin position="65"/>
        <end position="110"/>
    </location>
</feature>
<accession>A0AAD5UB95</accession>
<feature type="coiled-coil region" evidence="1">
    <location>
        <begin position="175"/>
        <end position="234"/>
    </location>
</feature>
<feature type="compositionally biased region" description="Basic and acidic residues" evidence="2">
    <location>
        <begin position="328"/>
        <end position="338"/>
    </location>
</feature>